<evidence type="ECO:0000313" key="2">
    <source>
        <dbReference type="EMBL" id="SDM00525.1"/>
    </source>
</evidence>
<dbReference type="STRING" id="192904.SAMN04488514_10487"/>
<gene>
    <name evidence="2" type="ORF">SAMN04488514_10487</name>
</gene>
<evidence type="ECO:0000313" key="3">
    <source>
        <dbReference type="Proteomes" id="UP000199440"/>
    </source>
</evidence>
<dbReference type="PANTHER" id="PTHR37691">
    <property type="entry name" value="BLR3518 PROTEIN"/>
    <property type="match status" value="1"/>
</dbReference>
<keyword evidence="1" id="KW-0732">Signal</keyword>
<sequence>MKKYIILLCIVMAGTSLLLAQEKPIKVVFDVTSDDTAVHGSTMRHVQYMSEEYPTSKFQVVMYSGAYDMVNKKKSTVAAAMEALAKRKNVAFVVCKATIERHNIADSDLIPGVTTVPNGIYEIFTKQKEGWGYIKEGK</sequence>
<dbReference type="RefSeq" id="WP_089888401.1">
    <property type="nucleotide sequence ID" value="NZ_FNGV01000004.1"/>
</dbReference>
<feature type="signal peptide" evidence="1">
    <location>
        <begin position="1"/>
        <end position="20"/>
    </location>
</feature>
<dbReference type="SUPFAM" id="SSF75169">
    <property type="entry name" value="DsrEFH-like"/>
    <property type="match status" value="1"/>
</dbReference>
<dbReference type="OrthoDB" id="678766at2"/>
<proteinExistence type="predicted"/>
<dbReference type="Proteomes" id="UP000199440">
    <property type="component" value="Unassembled WGS sequence"/>
</dbReference>
<dbReference type="InterPro" id="IPR027396">
    <property type="entry name" value="DsrEFH-like"/>
</dbReference>
<dbReference type="EMBL" id="FNGV01000004">
    <property type="protein sequence ID" value="SDM00525.1"/>
    <property type="molecule type" value="Genomic_DNA"/>
</dbReference>
<dbReference type="AlphaFoldDB" id="A0A1G9PR00"/>
<organism evidence="2 3">
    <name type="scientific">Kriegella aquimaris</name>
    <dbReference type="NCBI Taxonomy" id="192904"/>
    <lineage>
        <taxon>Bacteria</taxon>
        <taxon>Pseudomonadati</taxon>
        <taxon>Bacteroidota</taxon>
        <taxon>Flavobacteriia</taxon>
        <taxon>Flavobacteriales</taxon>
        <taxon>Flavobacteriaceae</taxon>
        <taxon>Kriegella</taxon>
    </lineage>
</organism>
<keyword evidence="3" id="KW-1185">Reference proteome</keyword>
<reference evidence="2 3" key="1">
    <citation type="submission" date="2016-10" db="EMBL/GenBank/DDBJ databases">
        <authorList>
            <person name="de Groot N.N."/>
        </authorList>
    </citation>
    <scope>NUCLEOTIDE SEQUENCE [LARGE SCALE GENOMIC DNA]</scope>
    <source>
        <strain evidence="2 3">DSM 19886</strain>
    </source>
</reference>
<accession>A0A1G9PR00</accession>
<protein>
    <submittedName>
        <fullName evidence="2">Uncharacterized protein</fullName>
    </submittedName>
</protein>
<dbReference type="PANTHER" id="PTHR37691:SF1">
    <property type="entry name" value="BLR3518 PROTEIN"/>
    <property type="match status" value="1"/>
</dbReference>
<dbReference type="Gene3D" id="3.40.1260.10">
    <property type="entry name" value="DsrEFH-like"/>
    <property type="match status" value="1"/>
</dbReference>
<name>A0A1G9PR00_9FLAO</name>
<dbReference type="InterPro" id="IPR003787">
    <property type="entry name" value="Sulphur_relay_DsrE/F-like"/>
</dbReference>
<feature type="chain" id="PRO_5011546588" evidence="1">
    <location>
        <begin position="21"/>
        <end position="138"/>
    </location>
</feature>
<dbReference type="Pfam" id="PF02635">
    <property type="entry name" value="DsrE"/>
    <property type="match status" value="1"/>
</dbReference>
<evidence type="ECO:0000256" key="1">
    <source>
        <dbReference type="SAM" id="SignalP"/>
    </source>
</evidence>